<sequence>MTTSKIILIMLALQLLCSGFLAQASSSTVIPHEFTVCLEEGYPLDSHFKYIGKELNISQYLELINCYNINFYNTTRVHDDSEEAILDLIRSDSEVVGVARNIASSLNDFEFNAPMKLVSDQWSVHTRKHGAF</sequence>
<dbReference type="EMBL" id="CAIJEN010000015">
    <property type="protein sequence ID" value="CAD0095263.1"/>
    <property type="molecule type" value="Genomic_DNA"/>
</dbReference>
<evidence type="ECO:0000313" key="2">
    <source>
        <dbReference type="EMBL" id="CAD0095263.1"/>
    </source>
</evidence>
<keyword evidence="1" id="KW-0732">Signal</keyword>
<proteinExistence type="predicted"/>
<evidence type="ECO:0000313" key="3">
    <source>
        <dbReference type="Proteomes" id="UP000716446"/>
    </source>
</evidence>
<reference evidence="2" key="1">
    <citation type="submission" date="2020-06" db="EMBL/GenBank/DDBJ databases">
        <authorList>
            <person name="Onetto C."/>
        </authorList>
    </citation>
    <scope>NUCLEOTIDE SEQUENCE</scope>
</reference>
<keyword evidence="3" id="KW-1185">Reference proteome</keyword>
<dbReference type="AlphaFoldDB" id="A0A9N8K1B1"/>
<name>A0A9N8K1B1_9PEZI</name>
<evidence type="ECO:0000256" key="1">
    <source>
        <dbReference type="SAM" id="SignalP"/>
    </source>
</evidence>
<dbReference type="Proteomes" id="UP000716446">
    <property type="component" value="Unassembled WGS sequence"/>
</dbReference>
<accession>A0A9N8K1B1</accession>
<organism evidence="2 3">
    <name type="scientific">Aureobasidium vineae</name>
    <dbReference type="NCBI Taxonomy" id="2773715"/>
    <lineage>
        <taxon>Eukaryota</taxon>
        <taxon>Fungi</taxon>
        <taxon>Dikarya</taxon>
        <taxon>Ascomycota</taxon>
        <taxon>Pezizomycotina</taxon>
        <taxon>Dothideomycetes</taxon>
        <taxon>Dothideomycetidae</taxon>
        <taxon>Dothideales</taxon>
        <taxon>Saccotheciaceae</taxon>
        <taxon>Aureobasidium</taxon>
    </lineage>
</organism>
<comment type="caution">
    <text evidence="2">The sequence shown here is derived from an EMBL/GenBank/DDBJ whole genome shotgun (WGS) entry which is preliminary data.</text>
</comment>
<feature type="chain" id="PRO_5040455856" evidence="1">
    <location>
        <begin position="28"/>
        <end position="132"/>
    </location>
</feature>
<protein>
    <submittedName>
        <fullName evidence="2">Uncharacterized protein</fullName>
    </submittedName>
</protein>
<gene>
    <name evidence="2" type="ORF">AWRI4619_LOCUS8720</name>
</gene>
<feature type="signal peptide" evidence="1">
    <location>
        <begin position="1"/>
        <end position="27"/>
    </location>
</feature>